<protein>
    <recommendedName>
        <fullName evidence="4">FUSC family protein</fullName>
    </recommendedName>
</protein>
<comment type="caution">
    <text evidence="2">The sequence shown here is derived from an EMBL/GenBank/DDBJ whole genome shotgun (WGS) entry which is preliminary data.</text>
</comment>
<dbReference type="EMBL" id="NRSG01000764">
    <property type="protein sequence ID" value="MBK1662792.1"/>
    <property type="molecule type" value="Genomic_DNA"/>
</dbReference>
<feature type="non-terminal residue" evidence="2">
    <location>
        <position position="324"/>
    </location>
</feature>
<dbReference type="Pfam" id="PF04632">
    <property type="entry name" value="FUSC"/>
    <property type="match status" value="1"/>
</dbReference>
<sequence>PALLVRLAAAQAEAAEGAAAGWPALLREGLLARLRELVETWDGALALEPHADAVAPAPRDAAAPVTSGQTDALLVGLTGLSGMLAILATNAVWVATAWPEGGTATMMAAVATAMFAQLDDPAPAIAGFMTWTGIAAVTAALYLFAVLPVIDGFPLLACAMAVLYLPFGALHARPATIGIALPVLVNTVALMSLQETYAAEFASYVNSALALLSGFAAGLVSTRLVRAFGVDWRLRRLVQADRRDLARLVEARRADLRRSVAAMLDRFEFLAGRIGTADAATLEVSELAELRAAVNVMRLRETMPDLAAAQRMAAAAALAAIAAA</sequence>
<feature type="transmembrane region" description="Helical" evidence="1">
    <location>
        <begin position="205"/>
        <end position="225"/>
    </location>
</feature>
<reference evidence="2 3" key="1">
    <citation type="journal article" date="2020" name="Microorganisms">
        <title>Osmotic Adaptation and Compatible Solute Biosynthesis of Phototrophic Bacteria as Revealed from Genome Analyses.</title>
        <authorList>
            <person name="Imhoff J.F."/>
            <person name="Rahn T."/>
            <person name="Kunzel S."/>
            <person name="Keller A."/>
            <person name="Neulinger S.C."/>
        </authorList>
    </citation>
    <scope>NUCLEOTIDE SEQUENCE [LARGE SCALE GENOMIC DNA]</scope>
    <source>
        <strain evidence="2 3">DSM 15382</strain>
    </source>
</reference>
<keyword evidence="1" id="KW-1133">Transmembrane helix</keyword>
<dbReference type="InterPro" id="IPR006726">
    <property type="entry name" value="PHBA_efflux_AaeB/fusaric-R"/>
</dbReference>
<gene>
    <name evidence="2" type="ORF">CKO45_31995</name>
</gene>
<feature type="transmembrane region" description="Helical" evidence="1">
    <location>
        <begin position="101"/>
        <end position="118"/>
    </location>
</feature>
<dbReference type="Proteomes" id="UP000697995">
    <property type="component" value="Unassembled WGS sequence"/>
</dbReference>
<evidence type="ECO:0000313" key="3">
    <source>
        <dbReference type="Proteomes" id="UP000697995"/>
    </source>
</evidence>
<keyword evidence="1" id="KW-0812">Transmembrane</keyword>
<keyword evidence="1" id="KW-0472">Membrane</keyword>
<evidence type="ECO:0000256" key="1">
    <source>
        <dbReference type="SAM" id="Phobius"/>
    </source>
</evidence>
<dbReference type="RefSeq" id="WP_200306978.1">
    <property type="nucleotide sequence ID" value="NZ_NRSG01000764.1"/>
</dbReference>
<organism evidence="2 3">
    <name type="scientific">Paracraurococcus ruber</name>
    <dbReference type="NCBI Taxonomy" id="77675"/>
    <lineage>
        <taxon>Bacteria</taxon>
        <taxon>Pseudomonadati</taxon>
        <taxon>Pseudomonadota</taxon>
        <taxon>Alphaproteobacteria</taxon>
        <taxon>Acetobacterales</taxon>
        <taxon>Roseomonadaceae</taxon>
        <taxon>Paracraurococcus</taxon>
    </lineage>
</organism>
<accession>A0ABS1D9P3</accession>
<feature type="transmembrane region" description="Helical" evidence="1">
    <location>
        <begin position="125"/>
        <end position="147"/>
    </location>
</feature>
<evidence type="ECO:0008006" key="4">
    <source>
        <dbReference type="Google" id="ProtNLM"/>
    </source>
</evidence>
<feature type="transmembrane region" description="Helical" evidence="1">
    <location>
        <begin position="72"/>
        <end position="95"/>
    </location>
</feature>
<evidence type="ECO:0000313" key="2">
    <source>
        <dbReference type="EMBL" id="MBK1662792.1"/>
    </source>
</evidence>
<name>A0ABS1D9P3_9PROT</name>
<keyword evidence="3" id="KW-1185">Reference proteome</keyword>
<proteinExistence type="predicted"/>
<feature type="non-terminal residue" evidence="2">
    <location>
        <position position="1"/>
    </location>
</feature>